<name>A0ABZ2J2M2_9CHLR</name>
<dbReference type="InterPro" id="IPR032466">
    <property type="entry name" value="Metal_Hydrolase"/>
</dbReference>
<dbReference type="SUPFAM" id="SSF51556">
    <property type="entry name" value="Metallo-dependent hydrolases"/>
    <property type="match status" value="1"/>
</dbReference>
<keyword evidence="10" id="KW-1185">Reference proteome</keyword>
<evidence type="ECO:0000313" key="10">
    <source>
        <dbReference type="Proteomes" id="UP001375370"/>
    </source>
</evidence>
<evidence type="ECO:0000259" key="8">
    <source>
        <dbReference type="Pfam" id="PF13382"/>
    </source>
</evidence>
<protein>
    <recommendedName>
        <fullName evidence="2 6">Adenine deaminase</fullName>
        <shortName evidence="6">Adenase</shortName>
        <shortName evidence="6">Adenine aminase</shortName>
        <ecNumber evidence="2 6">3.5.4.2</ecNumber>
    </recommendedName>
</protein>
<gene>
    <name evidence="6 9" type="primary">ade</name>
    <name evidence="9" type="ORF">V8247_07845</name>
</gene>
<keyword evidence="4 6" id="KW-0464">Manganese</keyword>
<dbReference type="RefSeq" id="WP_338737304.1">
    <property type="nucleotide sequence ID" value="NZ_CP146612.1"/>
</dbReference>
<dbReference type="EMBL" id="CP146612">
    <property type="protein sequence ID" value="WWX25164.1"/>
    <property type="molecule type" value="Genomic_DNA"/>
</dbReference>
<dbReference type="Gene3D" id="3.20.20.140">
    <property type="entry name" value="Metal-dependent hydrolases"/>
    <property type="match status" value="1"/>
</dbReference>
<comment type="cofactor">
    <cofactor evidence="6">
        <name>Mn(2+)</name>
        <dbReference type="ChEBI" id="CHEBI:29035"/>
    </cofactor>
</comment>
<dbReference type="NCBIfam" id="TIGR01178">
    <property type="entry name" value="ade"/>
    <property type="match status" value="1"/>
</dbReference>
<dbReference type="GO" id="GO:0000034">
    <property type="term" value="F:adenine deaminase activity"/>
    <property type="evidence" value="ECO:0007669"/>
    <property type="project" value="UniProtKB-EC"/>
</dbReference>
<evidence type="ECO:0000256" key="6">
    <source>
        <dbReference type="HAMAP-Rule" id="MF_01518"/>
    </source>
</evidence>
<dbReference type="Gene3D" id="2.30.40.10">
    <property type="entry name" value="Urease, subunit C, domain 1"/>
    <property type="match status" value="1"/>
</dbReference>
<dbReference type="PANTHER" id="PTHR11113">
    <property type="entry name" value="N-ACETYLGLUCOSAMINE-6-PHOSPHATE DEACETYLASE"/>
    <property type="match status" value="1"/>
</dbReference>
<organism evidence="9 10">
    <name type="scientific">Candidatus Dehalogenimonas loeffleri</name>
    <dbReference type="NCBI Taxonomy" id="3127115"/>
    <lineage>
        <taxon>Bacteria</taxon>
        <taxon>Bacillati</taxon>
        <taxon>Chloroflexota</taxon>
        <taxon>Dehalococcoidia</taxon>
        <taxon>Dehalococcoidales</taxon>
        <taxon>Dehalococcoidaceae</taxon>
        <taxon>Dehalogenimonas</taxon>
    </lineage>
</organism>
<feature type="domain" description="Adenine deaminase C-terminal" evidence="8">
    <location>
        <begin position="411"/>
        <end position="562"/>
    </location>
</feature>
<dbReference type="InterPro" id="IPR011059">
    <property type="entry name" value="Metal-dep_hydrolase_composite"/>
</dbReference>
<comment type="catalytic activity">
    <reaction evidence="5 6">
        <text>adenine + H2O + H(+) = hypoxanthine + NH4(+)</text>
        <dbReference type="Rhea" id="RHEA:23688"/>
        <dbReference type="ChEBI" id="CHEBI:15377"/>
        <dbReference type="ChEBI" id="CHEBI:15378"/>
        <dbReference type="ChEBI" id="CHEBI:16708"/>
        <dbReference type="ChEBI" id="CHEBI:17368"/>
        <dbReference type="ChEBI" id="CHEBI:28938"/>
        <dbReference type="EC" id="3.5.4.2"/>
    </reaction>
</comment>
<evidence type="ECO:0000256" key="1">
    <source>
        <dbReference type="ARBA" id="ARBA00006773"/>
    </source>
</evidence>
<evidence type="ECO:0000313" key="9">
    <source>
        <dbReference type="EMBL" id="WWX25164.1"/>
    </source>
</evidence>
<comment type="similarity">
    <text evidence="1 6">Belongs to the metallo-dependent hydrolases superfamily. Adenine deaminase family.</text>
</comment>
<dbReference type="PANTHER" id="PTHR11113:SF2">
    <property type="entry name" value="ADENINE DEAMINASE"/>
    <property type="match status" value="1"/>
</dbReference>
<accession>A0ABZ2J2M2</accession>
<dbReference type="EC" id="3.5.4.2" evidence="2 6"/>
<evidence type="ECO:0000256" key="4">
    <source>
        <dbReference type="ARBA" id="ARBA00023211"/>
    </source>
</evidence>
<dbReference type="HAMAP" id="MF_01518">
    <property type="entry name" value="Adenine_deamin"/>
    <property type="match status" value="1"/>
</dbReference>
<keyword evidence="3 6" id="KW-0378">Hydrolase</keyword>
<dbReference type="InterPro" id="IPR006679">
    <property type="entry name" value="Adenine_deam"/>
</dbReference>
<evidence type="ECO:0000256" key="5">
    <source>
        <dbReference type="ARBA" id="ARBA00047720"/>
    </source>
</evidence>
<feature type="domain" description="Amidohydrolase-related" evidence="7">
    <location>
        <begin position="69"/>
        <end position="349"/>
    </location>
</feature>
<dbReference type="Pfam" id="PF13382">
    <property type="entry name" value="Adenine_deam_C"/>
    <property type="match status" value="1"/>
</dbReference>
<dbReference type="Pfam" id="PF01979">
    <property type="entry name" value="Amidohydro_1"/>
    <property type="match status" value="1"/>
</dbReference>
<reference evidence="9 10" key="1">
    <citation type="submission" date="2024-03" db="EMBL/GenBank/DDBJ databases">
        <title>A Dehalogenimonas Isolated from Estuarine Sediments Dihaloeliminates Chlorinated Alkanes.</title>
        <authorList>
            <person name="Yang Y."/>
            <person name="Wang H."/>
        </authorList>
    </citation>
    <scope>NUCLEOTIDE SEQUENCE [LARGE SCALE GENOMIC DNA]</scope>
    <source>
        <strain evidence="9 10">W</strain>
    </source>
</reference>
<dbReference type="Proteomes" id="UP001375370">
    <property type="component" value="Chromosome"/>
</dbReference>
<sequence length="569" mass="60525">MSVNIEKLNRRIKVARREAPADLLLQNARVVNVFNGEIEKASVAICDGIIAGVGEYDAAAEIIDLEGRFLLPGFIDGHTHIESSMLDIGEYARAVTARGTTGLVTDLHELVNVTGIEGIRYILEASRHLPLDIKVMAPSCVPATHLESSGAVLDVDSVTDVLKMPGVIGLGEMMNFPGVLFGDSQVLGKVTAAADKIIDGHAPGVTGFDLNAYAGAGIGSDHESTRLAEASEKLARGLHIMIREGSTEKNLEELLPLVTAQTSRRCMFVVDDRSCADLKRDGDMDAIVRKAIRLGLDPVTAIQLATLNPAEYFGFKQVGAIAPGYRANLLVTDDLRVLDIKQVFFNGRLIANDGQALFEVTPKAPEALRRSMQVKPFDRKSLEPDLRDGPAPVIGLVPGQIVTRYLKEKITAIPDLNRDILKMVVVERHHGTGNIGIGLVKGFGLSGGALASSVAHDSHNIICVGTSDEEIQKAVQEVIRMGGGLTVVRDGKVLASLALPIAGLMSDRPLDEVVAGFEHLEAAALLTGVSAPAPFAALSFLALPVIPELKLTDLGLVDVGAFALIGKQV</sequence>
<evidence type="ECO:0000256" key="3">
    <source>
        <dbReference type="ARBA" id="ARBA00022801"/>
    </source>
</evidence>
<dbReference type="CDD" id="cd01295">
    <property type="entry name" value="AdeC"/>
    <property type="match status" value="1"/>
</dbReference>
<evidence type="ECO:0000259" key="7">
    <source>
        <dbReference type="Pfam" id="PF01979"/>
    </source>
</evidence>
<dbReference type="InterPro" id="IPR026912">
    <property type="entry name" value="Adenine_deam_C"/>
</dbReference>
<dbReference type="InterPro" id="IPR006680">
    <property type="entry name" value="Amidohydro-rel"/>
</dbReference>
<dbReference type="SUPFAM" id="SSF51338">
    <property type="entry name" value="Composite domain of metallo-dependent hydrolases"/>
    <property type="match status" value="1"/>
</dbReference>
<evidence type="ECO:0000256" key="2">
    <source>
        <dbReference type="ARBA" id="ARBA00012782"/>
    </source>
</evidence>
<proteinExistence type="inferred from homology"/>